<feature type="transmembrane region" description="Helical" evidence="1">
    <location>
        <begin position="12"/>
        <end position="32"/>
    </location>
</feature>
<protein>
    <submittedName>
        <fullName evidence="2">Uncharacterized protein</fullName>
    </submittedName>
</protein>
<gene>
    <name evidence="2" type="ORF">E2493_05820</name>
</gene>
<comment type="caution">
    <text evidence="2">The sequence shown here is derived from an EMBL/GenBank/DDBJ whole genome shotgun (WGS) entry which is preliminary data.</text>
</comment>
<reference evidence="2 3" key="1">
    <citation type="submission" date="2019-03" db="EMBL/GenBank/DDBJ databases">
        <title>Genome sequence of Sphingomonas sp. 17J27-24.</title>
        <authorList>
            <person name="Kim M."/>
            <person name="Maeng S."/>
            <person name="Sathiyaraj S."/>
        </authorList>
    </citation>
    <scope>NUCLEOTIDE SEQUENCE [LARGE SCALE GENOMIC DNA]</scope>
    <source>
        <strain evidence="2 3">17J27-24</strain>
    </source>
</reference>
<proteinExistence type="predicted"/>
<name>A0A4Y8ZTK9_9SPHN</name>
<dbReference type="OrthoDB" id="7432510at2"/>
<evidence type="ECO:0000256" key="1">
    <source>
        <dbReference type="SAM" id="Phobius"/>
    </source>
</evidence>
<keyword evidence="1" id="KW-1133">Transmembrane helix</keyword>
<keyword evidence="3" id="KW-1185">Reference proteome</keyword>
<dbReference type="EMBL" id="SPDV01000008">
    <property type="protein sequence ID" value="TFI59353.1"/>
    <property type="molecule type" value="Genomic_DNA"/>
</dbReference>
<feature type="transmembrane region" description="Helical" evidence="1">
    <location>
        <begin position="38"/>
        <end position="55"/>
    </location>
</feature>
<feature type="transmembrane region" description="Helical" evidence="1">
    <location>
        <begin position="67"/>
        <end position="88"/>
    </location>
</feature>
<evidence type="ECO:0000313" key="3">
    <source>
        <dbReference type="Proteomes" id="UP000298213"/>
    </source>
</evidence>
<organism evidence="2 3">
    <name type="scientific">Sphingomonas parva</name>
    <dbReference type="NCBI Taxonomy" id="2555898"/>
    <lineage>
        <taxon>Bacteria</taxon>
        <taxon>Pseudomonadati</taxon>
        <taxon>Pseudomonadota</taxon>
        <taxon>Alphaproteobacteria</taxon>
        <taxon>Sphingomonadales</taxon>
        <taxon>Sphingomonadaceae</taxon>
        <taxon>Sphingomonas</taxon>
    </lineage>
</organism>
<dbReference type="RefSeq" id="WP_135084658.1">
    <property type="nucleotide sequence ID" value="NZ_SPDV01000008.1"/>
</dbReference>
<sequence>MIALKAWSSRHWFLLVLPVLLAISFAVTRNAAGGPVELVTLIDWCVSVPLLYFLCYRNRLSGWQMALRLLAIACAGLWVAGRLVPAAAQEILPQLGWLRGLGLAAIALVELRLLVLGVRLAFSGSADAAQLSARTGAPPFLARLMLLEARFWRWVWRLIRRR</sequence>
<accession>A0A4Y8ZTK9</accession>
<dbReference type="AlphaFoldDB" id="A0A4Y8ZTK9"/>
<feature type="transmembrane region" description="Helical" evidence="1">
    <location>
        <begin position="100"/>
        <end position="122"/>
    </location>
</feature>
<keyword evidence="1" id="KW-0812">Transmembrane</keyword>
<dbReference type="Proteomes" id="UP000298213">
    <property type="component" value="Unassembled WGS sequence"/>
</dbReference>
<evidence type="ECO:0000313" key="2">
    <source>
        <dbReference type="EMBL" id="TFI59353.1"/>
    </source>
</evidence>
<keyword evidence="1" id="KW-0472">Membrane</keyword>